<organism evidence="2 3">
    <name type="scientific">Winogradskya consettensis</name>
    <dbReference type="NCBI Taxonomy" id="113560"/>
    <lineage>
        <taxon>Bacteria</taxon>
        <taxon>Bacillati</taxon>
        <taxon>Actinomycetota</taxon>
        <taxon>Actinomycetes</taxon>
        <taxon>Micromonosporales</taxon>
        <taxon>Micromonosporaceae</taxon>
        <taxon>Winogradskya</taxon>
    </lineage>
</organism>
<dbReference type="InterPro" id="IPR047296">
    <property type="entry name" value="GIY-YIG_UvrC_Cho"/>
</dbReference>
<dbReference type="CDD" id="cd10434">
    <property type="entry name" value="GIY-YIG_UvrC_Cho"/>
    <property type="match status" value="1"/>
</dbReference>
<protein>
    <recommendedName>
        <fullName evidence="1">GIY-YIG domain-containing protein</fullName>
    </recommendedName>
</protein>
<comment type="caution">
    <text evidence="2">The sequence shown here is derived from an EMBL/GenBank/DDBJ whole genome shotgun (WGS) entry which is preliminary data.</text>
</comment>
<accession>A0A919SW55</accession>
<dbReference type="Pfam" id="PF01541">
    <property type="entry name" value="GIY-YIG"/>
    <property type="match status" value="1"/>
</dbReference>
<dbReference type="InterPro" id="IPR050066">
    <property type="entry name" value="UvrABC_protein_C"/>
</dbReference>
<sequence>MTSPTEIEGMPEPYRADTVAMGPQIRRTISALPAAPGVYRFRDETGRVLYMGRATELRSRVASYWGELRDRRHLRRMVPRITRIEAVSCDSVHEAAWLERNLLEESKPRWNRTRGGQEVPAYLMLDARAATAGLRLVHVPEPQVAGVTRFGPYLGGVRTRLTVSALHRVHPLAYTRIGLTGAERDLAATRGVTTADREDLTRAVASVLLRDPVAVAAAQETLLSVRTRAADSLAFELAGRITEELRALDWVTAPQRVTSDEAGDFAVRGWADGVLVSFTVRAGRVRTWTQRHTTRPAAEGPAGWQEFAERNAALAALLDRADS</sequence>
<evidence type="ECO:0000313" key="3">
    <source>
        <dbReference type="Proteomes" id="UP000680865"/>
    </source>
</evidence>
<dbReference type="EMBL" id="BOQP01000039">
    <property type="protein sequence ID" value="GIM79756.1"/>
    <property type="molecule type" value="Genomic_DNA"/>
</dbReference>
<dbReference type="AlphaFoldDB" id="A0A919SW55"/>
<evidence type="ECO:0000313" key="2">
    <source>
        <dbReference type="EMBL" id="GIM79756.1"/>
    </source>
</evidence>
<dbReference type="Gene3D" id="3.40.1440.10">
    <property type="entry name" value="GIY-YIG endonuclease"/>
    <property type="match status" value="1"/>
</dbReference>
<dbReference type="GO" id="GO:0006289">
    <property type="term" value="P:nucleotide-excision repair"/>
    <property type="evidence" value="ECO:0007669"/>
    <property type="project" value="InterPro"/>
</dbReference>
<keyword evidence="3" id="KW-1185">Reference proteome</keyword>
<dbReference type="GO" id="GO:0009380">
    <property type="term" value="C:excinuclease repair complex"/>
    <property type="evidence" value="ECO:0007669"/>
    <property type="project" value="TreeGrafter"/>
</dbReference>
<dbReference type="InterPro" id="IPR035901">
    <property type="entry name" value="GIY-YIG_endonuc_sf"/>
</dbReference>
<gene>
    <name evidence="2" type="ORF">Aco04nite_67180</name>
</gene>
<dbReference type="PROSITE" id="PS50164">
    <property type="entry name" value="GIY_YIG"/>
    <property type="match status" value="1"/>
</dbReference>
<dbReference type="PANTHER" id="PTHR30562">
    <property type="entry name" value="UVRC/OXIDOREDUCTASE"/>
    <property type="match status" value="1"/>
</dbReference>
<name>A0A919SW55_9ACTN</name>
<reference evidence="2" key="1">
    <citation type="submission" date="2021-03" db="EMBL/GenBank/DDBJ databases">
        <title>Whole genome shotgun sequence of Actinoplanes consettensis NBRC 14913.</title>
        <authorList>
            <person name="Komaki H."/>
            <person name="Tamura T."/>
        </authorList>
    </citation>
    <scope>NUCLEOTIDE SEQUENCE</scope>
    <source>
        <strain evidence="2">NBRC 14913</strain>
    </source>
</reference>
<dbReference type="InterPro" id="IPR000305">
    <property type="entry name" value="GIY-YIG_endonuc"/>
</dbReference>
<evidence type="ECO:0000259" key="1">
    <source>
        <dbReference type="PROSITE" id="PS50164"/>
    </source>
</evidence>
<proteinExistence type="predicted"/>
<feature type="domain" description="GIY-YIG" evidence="1">
    <location>
        <begin position="34"/>
        <end position="112"/>
    </location>
</feature>
<dbReference type="SUPFAM" id="SSF82771">
    <property type="entry name" value="GIY-YIG endonuclease"/>
    <property type="match status" value="1"/>
</dbReference>
<dbReference type="PANTHER" id="PTHR30562:SF1">
    <property type="entry name" value="UVRABC SYSTEM PROTEIN C"/>
    <property type="match status" value="1"/>
</dbReference>
<dbReference type="SMART" id="SM00465">
    <property type="entry name" value="GIYc"/>
    <property type="match status" value="1"/>
</dbReference>
<dbReference type="Proteomes" id="UP000680865">
    <property type="component" value="Unassembled WGS sequence"/>
</dbReference>